<evidence type="ECO:0000256" key="5">
    <source>
        <dbReference type="ARBA" id="ARBA00022692"/>
    </source>
</evidence>
<feature type="transmembrane region" description="Helical" evidence="9">
    <location>
        <begin position="76"/>
        <end position="102"/>
    </location>
</feature>
<dbReference type="NCBIfam" id="TIGR00835">
    <property type="entry name" value="agcS"/>
    <property type="match status" value="1"/>
</dbReference>
<dbReference type="EMBL" id="LJKA01000075">
    <property type="protein sequence ID" value="KZD27299.1"/>
    <property type="molecule type" value="Genomic_DNA"/>
</dbReference>
<dbReference type="GO" id="GO:0005886">
    <property type="term" value="C:plasma membrane"/>
    <property type="evidence" value="ECO:0007669"/>
    <property type="project" value="UniProtKB-SubCell"/>
</dbReference>
<evidence type="ECO:0000313" key="11">
    <source>
        <dbReference type="Proteomes" id="UP000076501"/>
    </source>
</evidence>
<feature type="transmembrane region" description="Helical" evidence="9">
    <location>
        <begin position="308"/>
        <end position="328"/>
    </location>
</feature>
<dbReference type="Proteomes" id="UP000076501">
    <property type="component" value="Unassembled WGS sequence"/>
</dbReference>
<dbReference type="InterPro" id="IPR001463">
    <property type="entry name" value="Na/Ala_symport"/>
</dbReference>
<sequence length="485" mass="53021">MIDKFGVWSDNMERFFVDLVGSTNDFLWSKLLIIMLVICGIYFTFKLNFVQFRMLKEMVRVLMEGKSGSKDQISPFQAFCIGMAARVGTGNITGIAIAIALGGPGAVFWMWIISIISSASSFVESTLAQIYKVKDKTGFRGGPSYYMEKGLNKRWMGVLFSILITITFGLVFNSVQSNTVTIAFQNSFGTDRLTVGIIMAIAFAAIIFGGVQRIAKMAEYKVVFLAVLYIGVALFVVVTNISKMPEVLSLIVQNAFGFKQIAGGSIGAALMNGVKRGLFSNEAGMGSAPNVAATATTSHPVKQGLIQAFGVLTDTLIICTSTAFIILLSDAYKQPGLNGIALTQAALSEHIGSWASGCLAIFVFLFGFGALIGNYYYGETNIRFLHTSKVWLMIYRISVLAMIVFGSVAKIQIVWDLADLFMGFMVIINLIAITLLSKVAFAALQDYINQKKAGKDPVFYKENIKGLENVECWDSYEETSKKKSV</sequence>
<dbReference type="Gene3D" id="1.20.1740.10">
    <property type="entry name" value="Amino acid/polyamine transporter I"/>
    <property type="match status" value="1"/>
</dbReference>
<evidence type="ECO:0000256" key="2">
    <source>
        <dbReference type="ARBA" id="ARBA00009261"/>
    </source>
</evidence>
<dbReference type="FunFam" id="1.20.1740.10:FF:000004">
    <property type="entry name" value="Sodium:alanine symporter family protein"/>
    <property type="match status" value="1"/>
</dbReference>
<feature type="transmembrane region" description="Helical" evidence="9">
    <location>
        <begin position="390"/>
        <end position="415"/>
    </location>
</feature>
<feature type="transmembrane region" description="Helical" evidence="9">
    <location>
        <begin position="354"/>
        <end position="378"/>
    </location>
</feature>
<keyword evidence="6 9" id="KW-0769">Symport</keyword>
<evidence type="ECO:0000256" key="1">
    <source>
        <dbReference type="ARBA" id="ARBA00004651"/>
    </source>
</evidence>
<keyword evidence="8 9" id="KW-0472">Membrane</keyword>
<dbReference type="PATRIC" id="fig|1396.539.peg.4356"/>
<keyword evidence="4 9" id="KW-1003">Cell membrane</keyword>
<evidence type="ECO:0000313" key="10">
    <source>
        <dbReference type="EMBL" id="KZD27299.1"/>
    </source>
</evidence>
<evidence type="ECO:0000256" key="9">
    <source>
        <dbReference type="RuleBase" id="RU363064"/>
    </source>
</evidence>
<keyword evidence="3 9" id="KW-0813">Transport</keyword>
<comment type="caution">
    <text evidence="10">The sequence shown here is derived from an EMBL/GenBank/DDBJ whole genome shotgun (WGS) entry which is preliminary data.</text>
</comment>
<dbReference type="PANTHER" id="PTHR30330">
    <property type="entry name" value="AGSS FAMILY TRANSPORTER, SODIUM-ALANINE"/>
    <property type="match status" value="1"/>
</dbReference>
<keyword evidence="7 9" id="KW-1133">Transmembrane helix</keyword>
<reference evidence="10 11" key="1">
    <citation type="submission" date="2015-09" db="EMBL/GenBank/DDBJ databases">
        <title>Bacillus cereus food isolates.</title>
        <authorList>
            <person name="Boekhorst J."/>
        </authorList>
    </citation>
    <scope>NUCLEOTIDE SEQUENCE [LARGE SCALE GENOMIC DNA]</scope>
    <source>
        <strain evidence="10 11">B4082</strain>
    </source>
</reference>
<keyword evidence="5 9" id="KW-0812">Transmembrane</keyword>
<dbReference type="AlphaFoldDB" id="A0A164BQT2"/>
<dbReference type="Pfam" id="PF01235">
    <property type="entry name" value="Na_Ala_symp"/>
    <property type="match status" value="1"/>
</dbReference>
<evidence type="ECO:0000256" key="4">
    <source>
        <dbReference type="ARBA" id="ARBA00022475"/>
    </source>
</evidence>
<proteinExistence type="inferred from homology"/>
<dbReference type="PRINTS" id="PR00175">
    <property type="entry name" value="NAALASMPORT"/>
</dbReference>
<dbReference type="GO" id="GO:0005283">
    <property type="term" value="F:amino acid:sodium symporter activity"/>
    <property type="evidence" value="ECO:0007669"/>
    <property type="project" value="InterPro"/>
</dbReference>
<feature type="transmembrane region" description="Helical" evidence="9">
    <location>
        <begin position="223"/>
        <end position="241"/>
    </location>
</feature>
<name>A0A164BQT2_BACCE</name>
<evidence type="ECO:0000256" key="6">
    <source>
        <dbReference type="ARBA" id="ARBA00022847"/>
    </source>
</evidence>
<evidence type="ECO:0000256" key="3">
    <source>
        <dbReference type="ARBA" id="ARBA00022448"/>
    </source>
</evidence>
<comment type="subcellular location">
    <subcellularLocation>
        <location evidence="1 9">Cell membrane</location>
        <topology evidence="1 9">Multi-pass membrane protein</topology>
    </subcellularLocation>
</comment>
<feature type="transmembrane region" description="Helical" evidence="9">
    <location>
        <begin position="26"/>
        <end position="45"/>
    </location>
</feature>
<gene>
    <name evidence="10" type="ORF">B4082_5451</name>
</gene>
<feature type="transmembrane region" description="Helical" evidence="9">
    <location>
        <begin position="421"/>
        <end position="444"/>
    </location>
</feature>
<feature type="transmembrane region" description="Helical" evidence="9">
    <location>
        <begin position="193"/>
        <end position="211"/>
    </location>
</feature>
<protein>
    <submittedName>
        <fullName evidence="10">Sodium/glutamine symporter glnT</fullName>
    </submittedName>
</protein>
<dbReference type="PANTHER" id="PTHR30330:SF5">
    <property type="entry name" value="SODIUM_GLUTAMINE SYMPORTER GLNT-RELATED"/>
    <property type="match status" value="1"/>
</dbReference>
<comment type="similarity">
    <text evidence="2 9">Belongs to the alanine or glycine:cation symporter (AGCS) (TC 2.A.25) family.</text>
</comment>
<evidence type="ECO:0000256" key="7">
    <source>
        <dbReference type="ARBA" id="ARBA00022989"/>
    </source>
</evidence>
<evidence type="ECO:0000256" key="8">
    <source>
        <dbReference type="ARBA" id="ARBA00023136"/>
    </source>
</evidence>
<accession>A0A164BQT2</accession>
<feature type="transmembrane region" description="Helical" evidence="9">
    <location>
        <begin position="155"/>
        <end position="173"/>
    </location>
</feature>
<organism evidence="10 11">
    <name type="scientific">Bacillus cereus</name>
    <dbReference type="NCBI Taxonomy" id="1396"/>
    <lineage>
        <taxon>Bacteria</taxon>
        <taxon>Bacillati</taxon>
        <taxon>Bacillota</taxon>
        <taxon>Bacilli</taxon>
        <taxon>Bacillales</taxon>
        <taxon>Bacillaceae</taxon>
        <taxon>Bacillus</taxon>
        <taxon>Bacillus cereus group</taxon>
    </lineage>
</organism>